<protein>
    <submittedName>
        <fullName evidence="2 3">Uncharacterized protein</fullName>
    </submittedName>
</protein>
<feature type="compositionally biased region" description="Basic and acidic residues" evidence="1">
    <location>
        <begin position="33"/>
        <end position="43"/>
    </location>
</feature>
<evidence type="ECO:0000313" key="3">
    <source>
        <dbReference type="EnsemblMetazoa" id="LLOJ009274-PA"/>
    </source>
</evidence>
<feature type="region of interest" description="Disordered" evidence="1">
    <location>
        <begin position="26"/>
        <end position="58"/>
    </location>
</feature>
<feature type="compositionally biased region" description="Polar residues" evidence="1">
    <location>
        <begin position="44"/>
        <end position="53"/>
    </location>
</feature>
<dbReference type="AlphaFoldDB" id="A0A1B0CW90"/>
<dbReference type="EMBL" id="GITU01004098">
    <property type="protein sequence ID" value="MBC1172801.1"/>
    <property type="molecule type" value="Transcribed_RNA"/>
</dbReference>
<keyword evidence="4" id="KW-1185">Reference proteome</keyword>
<accession>A0A1B0CW90</accession>
<reference evidence="4" key="1">
    <citation type="submission" date="2012-05" db="EMBL/GenBank/DDBJ databases">
        <title>Whole Genome Assembly of Lutzomyia longipalpis.</title>
        <authorList>
            <person name="Richards S."/>
            <person name="Qu C."/>
            <person name="Dillon R."/>
            <person name="Worley K."/>
            <person name="Scherer S."/>
            <person name="Batterton M."/>
            <person name="Taylor A."/>
            <person name="Hawes A."/>
            <person name="Hernandez B."/>
            <person name="Kovar C."/>
            <person name="Mandapat C."/>
            <person name="Pham C."/>
            <person name="Qu C."/>
            <person name="Jing C."/>
            <person name="Bess C."/>
            <person name="Bandaranaike D."/>
            <person name="Ngo D."/>
            <person name="Ongeri F."/>
            <person name="Arias F."/>
            <person name="Lara F."/>
            <person name="Weissenberger G."/>
            <person name="Kamau G."/>
            <person name="Han H."/>
            <person name="Shen H."/>
            <person name="Dinh H."/>
            <person name="Khalil I."/>
            <person name="Jones J."/>
            <person name="Shafer J."/>
            <person name="Jayaseelan J."/>
            <person name="Quiroz J."/>
            <person name="Blankenburg K."/>
            <person name="Nguyen L."/>
            <person name="Jackson L."/>
            <person name="Francisco L."/>
            <person name="Tang L.-Y."/>
            <person name="Pu L.-L."/>
            <person name="Perales L."/>
            <person name="Lorensuhewa L."/>
            <person name="Munidasa M."/>
            <person name="Coyle M."/>
            <person name="Taylor M."/>
            <person name="Puazo M."/>
            <person name="Firestine M."/>
            <person name="Scheel M."/>
            <person name="Javaid M."/>
            <person name="Wang M."/>
            <person name="Li M."/>
            <person name="Tabassum N."/>
            <person name="Saada N."/>
            <person name="Osuji N."/>
            <person name="Aqrawi P."/>
            <person name="Fu Q."/>
            <person name="Thornton R."/>
            <person name="Raj R."/>
            <person name="Goodspeed R."/>
            <person name="Mata R."/>
            <person name="Najjar R."/>
            <person name="Gubbala S."/>
            <person name="Lee S."/>
            <person name="Denson S."/>
            <person name="Patil S."/>
            <person name="Macmil S."/>
            <person name="Qi S."/>
            <person name="Matskevitch T."/>
            <person name="Palculict T."/>
            <person name="Mathew T."/>
            <person name="Vee V."/>
            <person name="Velamala V."/>
            <person name="Korchina V."/>
            <person name="Cai W."/>
            <person name="Liu W."/>
            <person name="Dai W."/>
            <person name="Zou X."/>
            <person name="Zhu Y."/>
            <person name="Zhang Y."/>
            <person name="Wu Y.-Q."/>
            <person name="Xin Y."/>
            <person name="Nazarath L."/>
            <person name="Kovar C."/>
            <person name="Han Y."/>
            <person name="Muzny D."/>
            <person name="Gibbs R."/>
        </authorList>
    </citation>
    <scope>NUCLEOTIDE SEQUENCE [LARGE SCALE GENOMIC DNA]</scope>
    <source>
        <strain evidence="4">Jacobina</strain>
    </source>
</reference>
<reference evidence="3" key="3">
    <citation type="submission" date="2020-05" db="UniProtKB">
        <authorList>
            <consortium name="EnsemblMetazoa"/>
        </authorList>
    </citation>
    <scope>IDENTIFICATION</scope>
    <source>
        <strain evidence="3">Jacobina</strain>
    </source>
</reference>
<dbReference type="EMBL" id="AJWK01032018">
    <property type="status" value="NOT_ANNOTATED_CDS"/>
    <property type="molecule type" value="Genomic_DNA"/>
</dbReference>
<dbReference type="EnsemblMetazoa" id="LLOJ009274-RA">
    <property type="protein sequence ID" value="LLOJ009274-PA"/>
    <property type="gene ID" value="LLOJ009274"/>
</dbReference>
<dbReference type="VEuPathDB" id="VectorBase:LLOJ009274"/>
<sequence>MPRRQRDDDIPIKIGGWNGKFVYEKPKVNVPEDSQKTSGHDDVTTTNPRTGQPTKPVYATGNQFYGYTTEPEVLPVTWDGTFAPSTQTYYRPDRNSSNTSQFYGFCTEPEILPVQWSGKFETDPTDIRIKPERNRSDVRDYAEARNLRAQRSRRYTPMGRNILEGILTTKVFS</sequence>
<reference evidence="2" key="2">
    <citation type="journal article" date="2020" name="BMC">
        <title>Leishmania infection induces a limited differential gene expression in the sand fly midgut.</title>
        <authorList>
            <person name="Coutinho-Abreu I.V."/>
            <person name="Serafim T.D."/>
            <person name="Meneses C."/>
            <person name="Kamhawi S."/>
            <person name="Oliveira F."/>
            <person name="Valenzuela J.G."/>
        </authorList>
    </citation>
    <scope>NUCLEOTIDE SEQUENCE</scope>
    <source>
        <strain evidence="2">Jacobina</strain>
        <tissue evidence="2">Midgut</tissue>
    </source>
</reference>
<organism evidence="3 4">
    <name type="scientific">Lutzomyia longipalpis</name>
    <name type="common">Sand fly</name>
    <dbReference type="NCBI Taxonomy" id="7200"/>
    <lineage>
        <taxon>Eukaryota</taxon>
        <taxon>Metazoa</taxon>
        <taxon>Ecdysozoa</taxon>
        <taxon>Arthropoda</taxon>
        <taxon>Hexapoda</taxon>
        <taxon>Insecta</taxon>
        <taxon>Pterygota</taxon>
        <taxon>Neoptera</taxon>
        <taxon>Endopterygota</taxon>
        <taxon>Diptera</taxon>
        <taxon>Nematocera</taxon>
        <taxon>Psychodoidea</taxon>
        <taxon>Psychodidae</taxon>
        <taxon>Lutzomyia</taxon>
        <taxon>Lutzomyia</taxon>
    </lineage>
</organism>
<dbReference type="Proteomes" id="UP000092461">
    <property type="component" value="Unassembled WGS sequence"/>
</dbReference>
<proteinExistence type="predicted"/>
<evidence type="ECO:0000256" key="1">
    <source>
        <dbReference type="SAM" id="MobiDB-lite"/>
    </source>
</evidence>
<evidence type="ECO:0000313" key="4">
    <source>
        <dbReference type="Proteomes" id="UP000092461"/>
    </source>
</evidence>
<evidence type="ECO:0000313" key="2">
    <source>
        <dbReference type="EMBL" id="MBC1172801.1"/>
    </source>
</evidence>
<name>A0A1B0CW90_LUTLO</name>
<dbReference type="VEuPathDB" id="VectorBase:LLONM1_002281"/>